<dbReference type="RefSeq" id="WP_338094089.1">
    <property type="nucleotide sequence ID" value="NZ_JAWDKA010000004.1"/>
</dbReference>
<protein>
    <recommendedName>
        <fullName evidence="3">Coenzyme A biosynthesis bifunctional protein CoaBC</fullName>
    </recommendedName>
    <alternativeName>
        <fullName evidence="3">DNA/pantothenate metabolism flavoprotein</fullName>
    </alternativeName>
    <alternativeName>
        <fullName evidence="3">Phosphopantothenoylcysteine synthetase/decarboxylase</fullName>
        <shortName evidence="3">PPCS-PPCDC</shortName>
    </alternativeName>
    <domain>
        <recommendedName>
            <fullName evidence="3">Phosphopantothenoylcysteine decarboxylase</fullName>
            <shortName evidence="3">PPC decarboxylase</shortName>
            <shortName evidence="3">PPC-DC</shortName>
            <ecNumber evidence="3">4.1.1.36</ecNumber>
        </recommendedName>
        <alternativeName>
            <fullName evidence="3">CoaC</fullName>
        </alternativeName>
    </domain>
    <domain>
        <recommendedName>
            <fullName evidence="3">Phosphopantothenate--cysteine ligase</fullName>
            <ecNumber evidence="3">6.3.2.5</ecNumber>
        </recommendedName>
        <alternativeName>
            <fullName evidence="3">CoaB</fullName>
        </alternativeName>
        <alternativeName>
            <fullName evidence="3">Phosphopantothenoylcysteine synthetase</fullName>
            <shortName evidence="3">PPC synthetase</shortName>
            <shortName evidence="3">PPC-S</shortName>
        </alternativeName>
    </domain>
</protein>
<dbReference type="GO" id="GO:0015941">
    <property type="term" value="P:pantothenate catabolic process"/>
    <property type="evidence" value="ECO:0007669"/>
    <property type="project" value="InterPro"/>
</dbReference>
<dbReference type="GO" id="GO:0046872">
    <property type="term" value="F:metal ion binding"/>
    <property type="evidence" value="ECO:0007669"/>
    <property type="project" value="UniProtKB-KW"/>
</dbReference>
<dbReference type="GO" id="GO:0071513">
    <property type="term" value="C:phosphopantothenoylcysteine decarboxylase complex"/>
    <property type="evidence" value="ECO:0007669"/>
    <property type="project" value="TreeGrafter"/>
</dbReference>
<dbReference type="GO" id="GO:0004633">
    <property type="term" value="F:phosphopantothenoylcysteine decarboxylase activity"/>
    <property type="evidence" value="ECO:0007669"/>
    <property type="project" value="UniProtKB-UniRule"/>
</dbReference>
<keyword evidence="3" id="KW-0511">Multifunctional enzyme</keyword>
<dbReference type="AlphaFoldDB" id="A0AAE4MC66"/>
<feature type="binding site" evidence="3">
    <location>
        <position position="286"/>
    </location>
    <ligand>
        <name>CTP</name>
        <dbReference type="ChEBI" id="CHEBI:37563"/>
    </ligand>
</feature>
<dbReference type="InterPro" id="IPR005252">
    <property type="entry name" value="CoaBC"/>
</dbReference>
<comment type="similarity">
    <text evidence="3">In the C-terminal section; belongs to the PPC synthetase family.</text>
</comment>
<gene>
    <name evidence="3 6" type="primary">coaBC</name>
    <name evidence="6" type="ORF">McpAg1_08940</name>
</gene>
<dbReference type="Pfam" id="PF04127">
    <property type="entry name" value="DFP"/>
    <property type="match status" value="1"/>
</dbReference>
<reference evidence="6" key="1">
    <citation type="submission" date="2023-06" db="EMBL/GenBank/DDBJ databases">
        <title>Genome sequence of Methancorpusculaceae sp. Ag1.</title>
        <authorList>
            <person name="Protasov E."/>
            <person name="Platt K."/>
            <person name="Poehlein A."/>
            <person name="Daniel R."/>
            <person name="Brune A."/>
        </authorList>
    </citation>
    <scope>NUCLEOTIDE SEQUENCE</scope>
    <source>
        <strain evidence="6">Ag1</strain>
    </source>
</reference>
<dbReference type="GO" id="GO:0010181">
    <property type="term" value="F:FMN binding"/>
    <property type="evidence" value="ECO:0007669"/>
    <property type="project" value="UniProtKB-UniRule"/>
</dbReference>
<proteinExistence type="inferred from homology"/>
<name>A0AAE4MC66_9EURY</name>
<accession>A0AAE4MC66</accession>
<comment type="cofactor">
    <cofactor evidence="3">
        <name>Mg(2+)</name>
        <dbReference type="ChEBI" id="CHEBI:18420"/>
    </cofactor>
</comment>
<feature type="domain" description="DNA/pantothenate metabolism flavoprotein C-terminal" evidence="5">
    <location>
        <begin position="182"/>
        <end position="380"/>
    </location>
</feature>
<dbReference type="EC" id="4.1.1.36" evidence="3"/>
<keyword evidence="2 3" id="KW-0456">Lyase</keyword>
<dbReference type="Proteomes" id="UP001273136">
    <property type="component" value="Unassembled WGS sequence"/>
</dbReference>
<dbReference type="Pfam" id="PF02441">
    <property type="entry name" value="Flavoprotein"/>
    <property type="match status" value="1"/>
</dbReference>
<comment type="pathway">
    <text evidence="3">Cofactor biosynthesis; coenzyme A biosynthesis.</text>
</comment>
<feature type="binding site" evidence="3">
    <location>
        <position position="317"/>
    </location>
    <ligand>
        <name>CTP</name>
        <dbReference type="ChEBI" id="CHEBI:37563"/>
    </ligand>
</feature>
<keyword evidence="3" id="KW-0288">FMN</keyword>
<feature type="binding site" evidence="3">
    <location>
        <position position="277"/>
    </location>
    <ligand>
        <name>CTP</name>
        <dbReference type="ChEBI" id="CHEBI:37563"/>
    </ligand>
</feature>
<comment type="cofactor">
    <cofactor evidence="3">
        <name>FMN</name>
        <dbReference type="ChEBI" id="CHEBI:58210"/>
    </cofactor>
    <text evidence="3">Binds 1 FMN per subunit.</text>
</comment>
<dbReference type="EC" id="6.3.2.5" evidence="3"/>
<feature type="region of interest" description="Phosphopantothenoylcysteine decarboxylase" evidence="3">
    <location>
        <begin position="1"/>
        <end position="186"/>
    </location>
</feature>
<dbReference type="GO" id="GO:0015937">
    <property type="term" value="P:coenzyme A biosynthetic process"/>
    <property type="evidence" value="ECO:0007669"/>
    <property type="project" value="UniProtKB-UniRule"/>
</dbReference>
<dbReference type="PANTHER" id="PTHR14359">
    <property type="entry name" value="HOMO-OLIGOMERIC FLAVIN CONTAINING CYS DECARBOXYLASE FAMILY"/>
    <property type="match status" value="1"/>
</dbReference>
<dbReference type="InterPro" id="IPR035929">
    <property type="entry name" value="CoaB-like_sf"/>
</dbReference>
<comment type="caution">
    <text evidence="3">Lacks conserved residue(s) required for the propagation of feature annotation.</text>
</comment>
<comment type="caution">
    <text evidence="6">The sequence shown here is derived from an EMBL/GenBank/DDBJ whole genome shotgun (WGS) entry which is preliminary data.</text>
</comment>
<dbReference type="SUPFAM" id="SSF52507">
    <property type="entry name" value="Homo-oligomeric flavin-containing Cys decarboxylases, HFCD"/>
    <property type="match status" value="1"/>
</dbReference>
<dbReference type="EMBL" id="JAWDKA010000004">
    <property type="protein sequence ID" value="MDV0441686.1"/>
    <property type="molecule type" value="Genomic_DNA"/>
</dbReference>
<keyword evidence="7" id="KW-1185">Reference proteome</keyword>
<comment type="similarity">
    <text evidence="3">In the N-terminal section; belongs to the HFCD (homo-oligomeric flavin containing Cys decarboxylase) superfamily.</text>
</comment>
<dbReference type="PANTHER" id="PTHR14359:SF6">
    <property type="entry name" value="PHOSPHOPANTOTHENOYLCYSTEINE DECARBOXYLASE"/>
    <property type="match status" value="1"/>
</dbReference>
<sequence>MNRTLEHKRIVLAVTGSIAAVETVKLTHELRRRGAEVIGILSPAACGIIHPDALTYACARPALTKITGMVEHVLYCGEGGEADLLLIAPATANTIGKIACGIDDTIVTTFATTAIGRGMPVVVVPAMHESMYRHPAVVKNIETLRSMQIEVVPPRMEEEKAKIAGIEEICLYAERALSSCPLAGKRVLITSGSCREEVDDVRILTTRSSGTMGRALALEAFRLGAEVAVVANTAVHGVVPNVKNICITSACDMHEAVLREVAEHKPDIYISAAAISDFSPVRTAGKIPSGEACDLRLTPQPKLISKLYHQGIKVVGFKLGENAVTEAEKLLEQEDVVLVAANKPVVMGSLSGEYLLMKKHASRTVSGSKAEIAQELWKELL</sequence>
<evidence type="ECO:0000259" key="5">
    <source>
        <dbReference type="Pfam" id="PF04127"/>
    </source>
</evidence>
<dbReference type="SUPFAM" id="SSF102645">
    <property type="entry name" value="CoaB-like"/>
    <property type="match status" value="1"/>
</dbReference>
<evidence type="ECO:0000256" key="3">
    <source>
        <dbReference type="HAMAP-Rule" id="MF_02225"/>
    </source>
</evidence>
<evidence type="ECO:0000259" key="4">
    <source>
        <dbReference type="Pfam" id="PF02441"/>
    </source>
</evidence>
<keyword evidence="3 6" id="KW-0436">Ligase</keyword>
<feature type="region of interest" description="Phosphopantothenate--cysteine ligase" evidence="3">
    <location>
        <begin position="187"/>
        <end position="381"/>
    </location>
</feature>
<keyword evidence="1 3" id="KW-0210">Decarboxylase</keyword>
<dbReference type="Gene3D" id="3.40.50.10300">
    <property type="entry name" value="CoaB-like"/>
    <property type="match status" value="1"/>
</dbReference>
<keyword evidence="3" id="KW-0479">Metal-binding</keyword>
<dbReference type="InterPro" id="IPR007085">
    <property type="entry name" value="DNA/pantothenate-metab_flavo_C"/>
</dbReference>
<dbReference type="NCBIfam" id="TIGR00521">
    <property type="entry name" value="coaBC_dfp"/>
    <property type="match status" value="1"/>
</dbReference>
<dbReference type="GO" id="GO:0004632">
    <property type="term" value="F:phosphopantothenate--cysteine ligase activity"/>
    <property type="evidence" value="ECO:0007669"/>
    <property type="project" value="UniProtKB-UniRule"/>
</dbReference>
<feature type="domain" description="Flavoprotein" evidence="4">
    <location>
        <begin position="8"/>
        <end position="148"/>
    </location>
</feature>
<dbReference type="InterPro" id="IPR036551">
    <property type="entry name" value="Flavin_trans-like"/>
</dbReference>
<dbReference type="Gene3D" id="3.40.50.1950">
    <property type="entry name" value="Flavin prenyltransferase-like"/>
    <property type="match status" value="1"/>
</dbReference>
<comment type="catalytic activity">
    <reaction evidence="3">
        <text>N-[(R)-4-phosphopantothenoyl]-L-cysteine + H(+) = (R)-4'-phosphopantetheine + CO2</text>
        <dbReference type="Rhea" id="RHEA:16793"/>
        <dbReference type="ChEBI" id="CHEBI:15378"/>
        <dbReference type="ChEBI" id="CHEBI:16526"/>
        <dbReference type="ChEBI" id="CHEBI:59458"/>
        <dbReference type="ChEBI" id="CHEBI:61723"/>
        <dbReference type="EC" id="4.1.1.36"/>
    </reaction>
</comment>
<evidence type="ECO:0000313" key="6">
    <source>
        <dbReference type="EMBL" id="MDV0441686.1"/>
    </source>
</evidence>
<comment type="function">
    <text evidence="3">Catalyzes two sequential steps in the biosynthesis of coenzyme A. In the first step cysteine is conjugated to 4'-phosphopantothenate to form 4-phosphopantothenoylcysteine. In the second step the latter compound is decarboxylated to form 4'-phosphopantotheine.</text>
</comment>
<keyword evidence="3" id="KW-0285">Flavoprotein</keyword>
<keyword evidence="3" id="KW-0460">Magnesium</keyword>
<evidence type="ECO:0000313" key="7">
    <source>
        <dbReference type="Proteomes" id="UP001273136"/>
    </source>
</evidence>
<evidence type="ECO:0000256" key="1">
    <source>
        <dbReference type="ARBA" id="ARBA00022793"/>
    </source>
</evidence>
<evidence type="ECO:0000256" key="2">
    <source>
        <dbReference type="ARBA" id="ARBA00023239"/>
    </source>
</evidence>
<comment type="catalytic activity">
    <reaction evidence="3">
        <text>(R)-4'-phosphopantothenate + L-cysteine + CTP = N-[(R)-4-phosphopantothenoyl]-L-cysteine + CMP + diphosphate + H(+)</text>
        <dbReference type="Rhea" id="RHEA:19397"/>
        <dbReference type="ChEBI" id="CHEBI:10986"/>
        <dbReference type="ChEBI" id="CHEBI:15378"/>
        <dbReference type="ChEBI" id="CHEBI:33019"/>
        <dbReference type="ChEBI" id="CHEBI:35235"/>
        <dbReference type="ChEBI" id="CHEBI:37563"/>
        <dbReference type="ChEBI" id="CHEBI:59458"/>
        <dbReference type="ChEBI" id="CHEBI:60377"/>
        <dbReference type="EC" id="6.3.2.5"/>
    </reaction>
</comment>
<dbReference type="InterPro" id="IPR003382">
    <property type="entry name" value="Flavoprotein"/>
</dbReference>
<dbReference type="HAMAP" id="MF_02225">
    <property type="entry name" value="CoaBC"/>
    <property type="match status" value="1"/>
</dbReference>
<organism evidence="6 7">
    <name type="scientific">Methanorbis furvi</name>
    <dbReference type="NCBI Taxonomy" id="3028299"/>
    <lineage>
        <taxon>Archaea</taxon>
        <taxon>Methanobacteriati</taxon>
        <taxon>Methanobacteriota</taxon>
        <taxon>Stenosarchaea group</taxon>
        <taxon>Methanomicrobia</taxon>
        <taxon>Methanomicrobiales</taxon>
        <taxon>Methanocorpusculaceae</taxon>
        <taxon>Methanorbis</taxon>
    </lineage>
</organism>